<sequence length="80" mass="8996">MIGVPFFLLPLREKVDRRDSAETDEGGSSGVRRWRSLEHPLYLHGGDFVRWKRLSLEPDGHPIRGLAKSPDTPAATTVDE</sequence>
<dbReference type="EMBL" id="QZXA01000009">
    <property type="protein sequence ID" value="RJT30973.1"/>
    <property type="molecule type" value="Genomic_DNA"/>
</dbReference>
<name>A0AA92XCW2_9HYPH</name>
<keyword evidence="3" id="KW-1185">Reference proteome</keyword>
<comment type="caution">
    <text evidence="2">The sequence shown here is derived from an EMBL/GenBank/DDBJ whole genome shotgun (WGS) entry which is preliminary data.</text>
</comment>
<evidence type="ECO:0000256" key="1">
    <source>
        <dbReference type="SAM" id="MobiDB-lite"/>
    </source>
</evidence>
<feature type="region of interest" description="Disordered" evidence="1">
    <location>
        <begin position="59"/>
        <end position="80"/>
    </location>
</feature>
<evidence type="ECO:0000313" key="3">
    <source>
        <dbReference type="Proteomes" id="UP000275530"/>
    </source>
</evidence>
<organism evidence="2 3">
    <name type="scientific">Mesorhizobium jarvisii</name>
    <dbReference type="NCBI Taxonomy" id="1777867"/>
    <lineage>
        <taxon>Bacteria</taxon>
        <taxon>Pseudomonadati</taxon>
        <taxon>Pseudomonadota</taxon>
        <taxon>Alphaproteobacteria</taxon>
        <taxon>Hyphomicrobiales</taxon>
        <taxon>Phyllobacteriaceae</taxon>
        <taxon>Mesorhizobium</taxon>
    </lineage>
</organism>
<protein>
    <submittedName>
        <fullName evidence="2">Uncharacterized protein</fullName>
    </submittedName>
</protein>
<dbReference type="Proteomes" id="UP000275530">
    <property type="component" value="Unassembled WGS sequence"/>
</dbReference>
<gene>
    <name evidence="2" type="ORF">D3242_22140</name>
</gene>
<reference evidence="2 3" key="1">
    <citation type="submission" date="2018-09" db="EMBL/GenBank/DDBJ databases">
        <title>Mesorhizobium carmichaelinearum sp. nov. isolated from Carmichaelinea spp. root nodules in New Zealand.</title>
        <authorList>
            <person name="De Meyer S.E."/>
        </authorList>
    </citation>
    <scope>NUCLEOTIDE SEQUENCE [LARGE SCALE GENOMIC DNA]</scope>
    <source>
        <strain evidence="2 3">LMG 28313</strain>
    </source>
</reference>
<dbReference type="AlphaFoldDB" id="A0AA92XCW2"/>
<evidence type="ECO:0000313" key="2">
    <source>
        <dbReference type="EMBL" id="RJT30973.1"/>
    </source>
</evidence>
<accession>A0AA92XCW2</accession>
<feature type="non-terminal residue" evidence="2">
    <location>
        <position position="80"/>
    </location>
</feature>
<proteinExistence type="predicted"/>